<dbReference type="KEGG" id="lpv:HYN51_12990"/>
<gene>
    <name evidence="1" type="ORF">HYN51_12990</name>
</gene>
<evidence type="ECO:0000313" key="1">
    <source>
        <dbReference type="EMBL" id="AWH89384.1"/>
    </source>
</evidence>
<protein>
    <submittedName>
        <fullName evidence="1">Uncharacterized protein</fullName>
    </submittedName>
</protein>
<organism evidence="1 2">
    <name type="scientific">Limnobaculum parvum</name>
    <dbReference type="NCBI Taxonomy" id="2172103"/>
    <lineage>
        <taxon>Bacteria</taxon>
        <taxon>Pseudomonadati</taxon>
        <taxon>Pseudomonadota</taxon>
        <taxon>Gammaproteobacteria</taxon>
        <taxon>Enterobacterales</taxon>
        <taxon>Budviciaceae</taxon>
        <taxon>Limnobaculum</taxon>
    </lineage>
</organism>
<keyword evidence="2" id="KW-1185">Reference proteome</keyword>
<proteinExistence type="predicted"/>
<dbReference type="EMBL" id="CP029185">
    <property type="protein sequence ID" value="AWH89384.1"/>
    <property type="molecule type" value="Genomic_DNA"/>
</dbReference>
<evidence type="ECO:0000313" key="2">
    <source>
        <dbReference type="Proteomes" id="UP000244908"/>
    </source>
</evidence>
<dbReference type="AlphaFoldDB" id="A0A2Y9U1D8"/>
<reference evidence="1 2" key="1">
    <citation type="journal article" date="2019" name="Int. J. Syst. Evol. Microbiol.">
        <title>Limnobaculum parvum gen. nov., sp. nov., isolated from a freshwater lake.</title>
        <authorList>
            <person name="Baek C."/>
            <person name="Shin S.K."/>
            <person name="Yi H."/>
        </authorList>
    </citation>
    <scope>NUCLEOTIDE SEQUENCE [LARGE SCALE GENOMIC DNA]</scope>
    <source>
        <strain evidence="1 2">HYN0051</strain>
    </source>
</reference>
<sequence length="102" mass="12135">MKPMLPTDDDTNIFFDKVVFLLQDNFGYSEVMASNLVHEYYEFFRDAESCDSINVPVQDDDFFFHESARGMALRIYYYLVLKADPDPHAFMKWRASLWRSKN</sequence>
<accession>A0A2Y9U1D8</accession>
<name>A0A2Y9U1D8_9GAMM</name>
<dbReference type="Proteomes" id="UP000244908">
    <property type="component" value="Chromosome"/>
</dbReference>